<keyword evidence="3 5" id="KW-1133">Transmembrane helix</keyword>
<keyword evidence="8" id="KW-1185">Reference proteome</keyword>
<dbReference type="PANTHER" id="PTHR31234:SF65">
    <property type="entry name" value="LATE EMBRYOGENESIS ABUNDANT PROTEIN, LEA_2 SUBGROUP"/>
    <property type="match status" value="1"/>
</dbReference>
<comment type="caution">
    <text evidence="7">The sequence shown here is derived from an EMBL/GenBank/DDBJ whole genome shotgun (WGS) entry which is preliminary data.</text>
</comment>
<dbReference type="InterPro" id="IPR004864">
    <property type="entry name" value="LEA_2"/>
</dbReference>
<evidence type="ECO:0000256" key="2">
    <source>
        <dbReference type="ARBA" id="ARBA00022692"/>
    </source>
</evidence>
<comment type="subcellular location">
    <subcellularLocation>
        <location evidence="1">Membrane</location>
        <topology evidence="1">Single-pass membrane protein</topology>
    </subcellularLocation>
</comment>
<dbReference type="STRING" id="35608.A0A2U1MI64"/>
<dbReference type="PANTHER" id="PTHR31234">
    <property type="entry name" value="LATE EMBRYOGENESIS ABUNDANT (LEA) HYDROXYPROLINE-RICH GLYCOPROTEIN FAMILY"/>
    <property type="match status" value="1"/>
</dbReference>
<evidence type="ECO:0000259" key="6">
    <source>
        <dbReference type="Pfam" id="PF03168"/>
    </source>
</evidence>
<dbReference type="Proteomes" id="UP000245207">
    <property type="component" value="Unassembled WGS sequence"/>
</dbReference>
<accession>A0A2U1MI64</accession>
<gene>
    <name evidence="7" type="ORF">CTI12_AA378070</name>
</gene>
<reference evidence="7 8" key="1">
    <citation type="journal article" date="2018" name="Mol. Plant">
        <title>The genome of Artemisia annua provides insight into the evolution of Asteraceae family and artemisinin biosynthesis.</title>
        <authorList>
            <person name="Shen Q."/>
            <person name="Zhang L."/>
            <person name="Liao Z."/>
            <person name="Wang S."/>
            <person name="Yan T."/>
            <person name="Shi P."/>
            <person name="Liu M."/>
            <person name="Fu X."/>
            <person name="Pan Q."/>
            <person name="Wang Y."/>
            <person name="Lv Z."/>
            <person name="Lu X."/>
            <person name="Zhang F."/>
            <person name="Jiang W."/>
            <person name="Ma Y."/>
            <person name="Chen M."/>
            <person name="Hao X."/>
            <person name="Li L."/>
            <person name="Tang Y."/>
            <person name="Lv G."/>
            <person name="Zhou Y."/>
            <person name="Sun X."/>
            <person name="Brodelius P.E."/>
            <person name="Rose J.K.C."/>
            <person name="Tang K."/>
        </authorList>
    </citation>
    <scope>NUCLEOTIDE SEQUENCE [LARGE SCALE GENOMIC DNA]</scope>
    <source>
        <strain evidence="8">cv. Huhao1</strain>
        <tissue evidence="7">Leaf</tissue>
    </source>
</reference>
<evidence type="ECO:0000313" key="7">
    <source>
        <dbReference type="EMBL" id="PWA60922.1"/>
    </source>
</evidence>
<evidence type="ECO:0000256" key="3">
    <source>
        <dbReference type="ARBA" id="ARBA00022989"/>
    </source>
</evidence>
<keyword evidence="4 5" id="KW-0472">Membrane</keyword>
<dbReference type="GO" id="GO:0098542">
    <property type="term" value="P:defense response to other organism"/>
    <property type="evidence" value="ECO:0007669"/>
    <property type="project" value="InterPro"/>
</dbReference>
<feature type="domain" description="Late embryogenesis abundant protein LEA-2 subgroup" evidence="6">
    <location>
        <begin position="95"/>
        <end position="190"/>
    </location>
</feature>
<evidence type="ECO:0000313" key="8">
    <source>
        <dbReference type="Proteomes" id="UP000245207"/>
    </source>
</evidence>
<dbReference type="Pfam" id="PF03168">
    <property type="entry name" value="LEA_2"/>
    <property type="match status" value="1"/>
</dbReference>
<feature type="transmembrane region" description="Helical" evidence="5">
    <location>
        <begin position="32"/>
        <end position="57"/>
    </location>
</feature>
<dbReference type="OrthoDB" id="1929523at2759"/>
<name>A0A2U1MI64_ARTAN</name>
<protein>
    <submittedName>
        <fullName evidence="7">Late embryogenesis abundant protein, LEA-14</fullName>
    </submittedName>
</protein>
<dbReference type="GO" id="GO:0016020">
    <property type="term" value="C:membrane"/>
    <property type="evidence" value="ECO:0007669"/>
    <property type="project" value="UniProtKB-SubCell"/>
</dbReference>
<organism evidence="7 8">
    <name type="scientific">Artemisia annua</name>
    <name type="common">Sweet wormwood</name>
    <dbReference type="NCBI Taxonomy" id="35608"/>
    <lineage>
        <taxon>Eukaryota</taxon>
        <taxon>Viridiplantae</taxon>
        <taxon>Streptophyta</taxon>
        <taxon>Embryophyta</taxon>
        <taxon>Tracheophyta</taxon>
        <taxon>Spermatophyta</taxon>
        <taxon>Magnoliopsida</taxon>
        <taxon>eudicotyledons</taxon>
        <taxon>Gunneridae</taxon>
        <taxon>Pentapetalae</taxon>
        <taxon>asterids</taxon>
        <taxon>campanulids</taxon>
        <taxon>Asterales</taxon>
        <taxon>Asteraceae</taxon>
        <taxon>Asteroideae</taxon>
        <taxon>Anthemideae</taxon>
        <taxon>Artemisiinae</taxon>
        <taxon>Artemisia</taxon>
    </lineage>
</organism>
<dbReference type="Gene3D" id="2.60.40.1820">
    <property type="match status" value="1"/>
</dbReference>
<dbReference type="SUPFAM" id="SSF117070">
    <property type="entry name" value="LEA14-like"/>
    <property type="match status" value="1"/>
</dbReference>
<evidence type="ECO:0000256" key="1">
    <source>
        <dbReference type="ARBA" id="ARBA00004167"/>
    </source>
</evidence>
<dbReference type="EMBL" id="PKPP01005226">
    <property type="protein sequence ID" value="PWA60922.1"/>
    <property type="molecule type" value="Genomic_DNA"/>
</dbReference>
<evidence type="ECO:0000256" key="4">
    <source>
        <dbReference type="ARBA" id="ARBA00023136"/>
    </source>
</evidence>
<dbReference type="AlphaFoldDB" id="A0A2U1MI64"/>
<keyword evidence="2 5" id="KW-0812">Transmembrane</keyword>
<dbReference type="InterPro" id="IPR044839">
    <property type="entry name" value="NDR1-like"/>
</dbReference>
<sequence>MDVEKKQEQPLRAVPVPVTIDEAKKRKRRRCIIIWSSVLGTFFTIALVLLILGLTVFKAKKPVLTVDNVSLEDFEISINPLGLQVSLNLSLGLDISIENPNKVGVKYKNSSAIVRYRGEDIGNVPVPAGRIGSDDKKQLNLTLTVYADRLARSSEIYREVLGGNLMFTTYTRIKAKVRVLFIHIHVTSTSTCDVNIDIQNRRIANQTCQYKNKL</sequence>
<proteinExistence type="predicted"/>
<evidence type="ECO:0000256" key="5">
    <source>
        <dbReference type="SAM" id="Phobius"/>
    </source>
</evidence>